<dbReference type="Proteomes" id="UP000271162">
    <property type="component" value="Unassembled WGS sequence"/>
</dbReference>
<proteinExistence type="predicted"/>
<evidence type="ECO:0000256" key="1">
    <source>
        <dbReference type="SAM" id="MobiDB-lite"/>
    </source>
</evidence>
<feature type="region of interest" description="Disordered" evidence="1">
    <location>
        <begin position="1"/>
        <end position="22"/>
    </location>
</feature>
<evidence type="ECO:0000313" key="2">
    <source>
        <dbReference type="EMBL" id="VDL77700.1"/>
    </source>
</evidence>
<sequence>MADYPYPDKSSGAQLVSYERHDNQGVEFSNRVRDLRGPYNRVLENDRRTQRSHSFQKREEMSVGQVLRRTSNSVAPLSAESMSRSHPTERRFGYDDVPREVNGVPYREMPSSLLRYHDNEYGGPAVSYDGMLYYDPVQETDILGDDVSEGQSDVYGPGRYVPGILLIDAIFAFAAGE</sequence>
<feature type="compositionally biased region" description="Basic and acidic residues" evidence="1">
    <location>
        <begin position="86"/>
        <end position="96"/>
    </location>
</feature>
<reference evidence="2 3" key="2">
    <citation type="submission" date="2018-11" db="EMBL/GenBank/DDBJ databases">
        <authorList>
            <consortium name="Pathogen Informatics"/>
        </authorList>
    </citation>
    <scope>NUCLEOTIDE SEQUENCE [LARGE SCALE GENOMIC DNA]</scope>
</reference>
<protein>
    <submittedName>
        <fullName evidence="2 4">Uncharacterized protein</fullName>
    </submittedName>
</protein>
<dbReference type="OMA" id="THPIERR"/>
<reference evidence="4" key="1">
    <citation type="submission" date="2017-02" db="UniProtKB">
        <authorList>
            <consortium name="WormBaseParasite"/>
        </authorList>
    </citation>
    <scope>IDENTIFICATION</scope>
</reference>
<evidence type="ECO:0000313" key="4">
    <source>
        <dbReference type="WBParaSite" id="NBR_0001411001-mRNA-1"/>
    </source>
</evidence>
<organism evidence="4">
    <name type="scientific">Nippostrongylus brasiliensis</name>
    <name type="common">Rat hookworm</name>
    <dbReference type="NCBI Taxonomy" id="27835"/>
    <lineage>
        <taxon>Eukaryota</taxon>
        <taxon>Metazoa</taxon>
        <taxon>Ecdysozoa</taxon>
        <taxon>Nematoda</taxon>
        <taxon>Chromadorea</taxon>
        <taxon>Rhabditida</taxon>
        <taxon>Rhabditina</taxon>
        <taxon>Rhabditomorpha</taxon>
        <taxon>Strongyloidea</taxon>
        <taxon>Heligmosomidae</taxon>
        <taxon>Nippostrongylus</taxon>
    </lineage>
</organism>
<name>A0A0N4YC58_NIPBR</name>
<dbReference type="EMBL" id="UYSL01021247">
    <property type="protein sequence ID" value="VDL77700.1"/>
    <property type="molecule type" value="Genomic_DNA"/>
</dbReference>
<evidence type="ECO:0000313" key="3">
    <source>
        <dbReference type="Proteomes" id="UP000271162"/>
    </source>
</evidence>
<keyword evidence="3" id="KW-1185">Reference proteome</keyword>
<gene>
    <name evidence="2" type="ORF">NBR_LOCUS14111</name>
</gene>
<feature type="region of interest" description="Disordered" evidence="1">
    <location>
        <begin position="44"/>
        <end position="96"/>
    </location>
</feature>
<accession>A0A0N4YC58</accession>
<dbReference type="AlphaFoldDB" id="A0A0N4YC58"/>
<dbReference type="WBParaSite" id="NBR_0001411001-mRNA-1">
    <property type="protein sequence ID" value="NBR_0001411001-mRNA-1"/>
    <property type="gene ID" value="NBR_0001411001"/>
</dbReference>
<feature type="compositionally biased region" description="Polar residues" evidence="1">
    <location>
        <begin position="68"/>
        <end position="85"/>
    </location>
</feature>